<gene>
    <name evidence="10" type="primary">Dapk2</name>
    <name evidence="10" type="ORF">GTO95_0016550</name>
</gene>
<dbReference type="InterPro" id="IPR000719">
    <property type="entry name" value="Prot_kinase_dom"/>
</dbReference>
<evidence type="ECO:0000256" key="6">
    <source>
        <dbReference type="PROSITE-ProRule" id="PRU10141"/>
    </source>
</evidence>
<keyword evidence="2" id="KW-0808">Transferase</keyword>
<dbReference type="SMART" id="SM00220">
    <property type="entry name" value="S_TKc"/>
    <property type="match status" value="1"/>
</dbReference>
<dbReference type="GO" id="GO:0005737">
    <property type="term" value="C:cytoplasm"/>
    <property type="evidence" value="ECO:0007669"/>
    <property type="project" value="TreeGrafter"/>
</dbReference>
<dbReference type="GO" id="GO:0005634">
    <property type="term" value="C:nucleus"/>
    <property type="evidence" value="ECO:0007669"/>
    <property type="project" value="TreeGrafter"/>
</dbReference>
<dbReference type="Gene3D" id="3.30.200.20">
    <property type="entry name" value="Phosphorylase Kinase, domain 1"/>
    <property type="match status" value="1"/>
</dbReference>
<dbReference type="EMBL" id="JAAWVO010036785">
    <property type="protein sequence ID" value="MBN3317655.1"/>
    <property type="molecule type" value="Genomic_DNA"/>
</dbReference>
<dbReference type="Proteomes" id="UP000736164">
    <property type="component" value="Unassembled WGS sequence"/>
</dbReference>
<evidence type="ECO:0000256" key="3">
    <source>
        <dbReference type="ARBA" id="ARBA00022741"/>
    </source>
</evidence>
<dbReference type="AlphaFoldDB" id="A0A8J7NT90"/>
<evidence type="ECO:0000256" key="4">
    <source>
        <dbReference type="ARBA" id="ARBA00022777"/>
    </source>
</evidence>
<evidence type="ECO:0000256" key="8">
    <source>
        <dbReference type="SAM" id="MobiDB-lite"/>
    </source>
</evidence>
<keyword evidence="5 6" id="KW-0067">ATP-binding</keyword>
<dbReference type="GO" id="GO:0005524">
    <property type="term" value="F:ATP binding"/>
    <property type="evidence" value="ECO:0007669"/>
    <property type="project" value="UniProtKB-UniRule"/>
</dbReference>
<dbReference type="Gene3D" id="1.10.510.10">
    <property type="entry name" value="Transferase(Phosphotransferase) domain 1"/>
    <property type="match status" value="1"/>
</dbReference>
<name>A0A8J7NT90_ATRSP</name>
<dbReference type="PROSITE" id="PS50011">
    <property type="entry name" value="PROTEIN_KINASE_DOM"/>
    <property type="match status" value="1"/>
</dbReference>
<dbReference type="GO" id="GO:0043065">
    <property type="term" value="P:positive regulation of apoptotic process"/>
    <property type="evidence" value="ECO:0007669"/>
    <property type="project" value="TreeGrafter"/>
</dbReference>
<evidence type="ECO:0000256" key="2">
    <source>
        <dbReference type="ARBA" id="ARBA00022679"/>
    </source>
</evidence>
<dbReference type="GO" id="GO:0004674">
    <property type="term" value="F:protein serine/threonine kinase activity"/>
    <property type="evidence" value="ECO:0007669"/>
    <property type="project" value="UniProtKB-KW"/>
</dbReference>
<evidence type="ECO:0000256" key="7">
    <source>
        <dbReference type="RuleBase" id="RU000304"/>
    </source>
</evidence>
<feature type="non-terminal residue" evidence="10">
    <location>
        <position position="1"/>
    </location>
</feature>
<keyword evidence="11" id="KW-1185">Reference proteome</keyword>
<evidence type="ECO:0000313" key="11">
    <source>
        <dbReference type="Proteomes" id="UP000736164"/>
    </source>
</evidence>
<dbReference type="PANTHER" id="PTHR24342:SF19">
    <property type="entry name" value="PROTEIN KINASE DOMAIN-CONTAINING PROTEIN"/>
    <property type="match status" value="1"/>
</dbReference>
<sequence length="425" mass="47846">MAVFKVENVEDLYEIGDVLGSGHFGQVRHVREKATGTPWAGKFLKIRKSATSRLGLERKAVEREVEVLQSLQHTNIMALKDVFESRAEVVLVVELISGGELFDFIAEKENLSETDAIEFMVQILKAVGFMHSKHFAHFDLKPENIMLLDKAVPHPHIKLIDFGLAQRLDEAVEFKSLCGTPQYIAPAQCFLVKTSLCLGQQRPARVSSSINTVPCCQAQGCCPVGSSQSPEVINFEPLTVAADMWSIGVITYILLSGMSPFQGETDEETLTNIVAVNYEFDNHYFSQTSTLAKDFIQNLLIKEPKLSQGWGLCFDPGSVCLPVSRDRMTAEECLVHPWIKPLSRKQADNRSRSSINMKSFRRFNARRKWKVSYKMVSACNRLCHLQLLCKNTGKEDQELRQCESDQEDVQTKPASLIRRRLSSNS</sequence>
<dbReference type="PROSITE" id="PS00107">
    <property type="entry name" value="PROTEIN_KINASE_ATP"/>
    <property type="match status" value="1"/>
</dbReference>
<evidence type="ECO:0000256" key="5">
    <source>
        <dbReference type="ARBA" id="ARBA00022840"/>
    </source>
</evidence>
<keyword evidence="4 10" id="KW-0418">Kinase</keyword>
<keyword evidence="1 7" id="KW-0723">Serine/threonine-protein kinase</keyword>
<dbReference type="GO" id="GO:0035556">
    <property type="term" value="P:intracellular signal transduction"/>
    <property type="evidence" value="ECO:0007669"/>
    <property type="project" value="TreeGrafter"/>
</dbReference>
<evidence type="ECO:0000313" key="10">
    <source>
        <dbReference type="EMBL" id="MBN3317655.1"/>
    </source>
</evidence>
<feature type="non-terminal residue" evidence="10">
    <location>
        <position position="425"/>
    </location>
</feature>
<dbReference type="InterPro" id="IPR017441">
    <property type="entry name" value="Protein_kinase_ATP_BS"/>
</dbReference>
<protein>
    <submittedName>
        <fullName evidence="10">DAPK2 kinase</fullName>
    </submittedName>
</protein>
<feature type="binding site" evidence="6">
    <location>
        <position position="42"/>
    </location>
    <ligand>
        <name>ATP</name>
        <dbReference type="ChEBI" id="CHEBI:30616"/>
    </ligand>
</feature>
<organism evidence="10 11">
    <name type="scientific">Atractosteus spatula</name>
    <name type="common">Alligator gar</name>
    <name type="synonym">Lepisosteus spatula</name>
    <dbReference type="NCBI Taxonomy" id="7917"/>
    <lineage>
        <taxon>Eukaryota</taxon>
        <taxon>Metazoa</taxon>
        <taxon>Chordata</taxon>
        <taxon>Craniata</taxon>
        <taxon>Vertebrata</taxon>
        <taxon>Euteleostomi</taxon>
        <taxon>Actinopterygii</taxon>
        <taxon>Neopterygii</taxon>
        <taxon>Holostei</taxon>
        <taxon>Semionotiformes</taxon>
        <taxon>Lepisosteidae</taxon>
        <taxon>Atractosteus</taxon>
    </lineage>
</organism>
<evidence type="ECO:0000256" key="1">
    <source>
        <dbReference type="ARBA" id="ARBA00022527"/>
    </source>
</evidence>
<dbReference type="PROSITE" id="PS00108">
    <property type="entry name" value="PROTEIN_KINASE_ST"/>
    <property type="match status" value="1"/>
</dbReference>
<evidence type="ECO:0000259" key="9">
    <source>
        <dbReference type="PROSITE" id="PS50011"/>
    </source>
</evidence>
<dbReference type="InterPro" id="IPR008271">
    <property type="entry name" value="Ser/Thr_kinase_AS"/>
</dbReference>
<feature type="domain" description="Protein kinase" evidence="9">
    <location>
        <begin position="13"/>
        <end position="339"/>
    </location>
</feature>
<proteinExistence type="inferred from homology"/>
<accession>A0A8J7NT90</accession>
<feature type="region of interest" description="Disordered" evidence="8">
    <location>
        <begin position="401"/>
        <end position="425"/>
    </location>
</feature>
<dbReference type="PANTHER" id="PTHR24342">
    <property type="entry name" value="SERINE/THREONINE-PROTEIN KINASE 17"/>
    <property type="match status" value="1"/>
</dbReference>
<dbReference type="Pfam" id="PF00069">
    <property type="entry name" value="Pkinase"/>
    <property type="match status" value="2"/>
</dbReference>
<reference evidence="10" key="1">
    <citation type="journal article" date="2021" name="Cell">
        <title>Tracing the genetic footprints of vertebrate landing in non-teleost ray-finned fishes.</title>
        <authorList>
            <person name="Bi X."/>
            <person name="Wang K."/>
            <person name="Yang L."/>
            <person name="Pan H."/>
            <person name="Jiang H."/>
            <person name="Wei Q."/>
            <person name="Fang M."/>
            <person name="Yu H."/>
            <person name="Zhu C."/>
            <person name="Cai Y."/>
            <person name="He Y."/>
            <person name="Gan X."/>
            <person name="Zeng H."/>
            <person name="Yu D."/>
            <person name="Zhu Y."/>
            <person name="Jiang H."/>
            <person name="Qiu Q."/>
            <person name="Yang H."/>
            <person name="Zhang Y.E."/>
            <person name="Wang W."/>
            <person name="Zhu M."/>
            <person name="He S."/>
            <person name="Zhang G."/>
        </authorList>
    </citation>
    <scope>NUCLEOTIDE SEQUENCE</scope>
    <source>
        <strain evidence="10">Allg_001</strain>
    </source>
</reference>
<keyword evidence="3 6" id="KW-0547">Nucleotide-binding</keyword>
<comment type="similarity">
    <text evidence="7">Belongs to the protein kinase superfamily.</text>
</comment>
<dbReference type="SUPFAM" id="SSF56112">
    <property type="entry name" value="Protein kinase-like (PK-like)"/>
    <property type="match status" value="1"/>
</dbReference>
<dbReference type="InterPro" id="IPR011009">
    <property type="entry name" value="Kinase-like_dom_sf"/>
</dbReference>
<comment type="caution">
    <text evidence="10">The sequence shown here is derived from an EMBL/GenBank/DDBJ whole genome shotgun (WGS) entry which is preliminary data.</text>
</comment>